<dbReference type="OrthoDB" id="7376495at2"/>
<organism evidence="1 2">
    <name type="scientific">Rhodovulum marinum</name>
    <dbReference type="NCBI Taxonomy" id="320662"/>
    <lineage>
        <taxon>Bacteria</taxon>
        <taxon>Pseudomonadati</taxon>
        <taxon>Pseudomonadota</taxon>
        <taxon>Alphaproteobacteria</taxon>
        <taxon>Rhodobacterales</taxon>
        <taxon>Paracoccaceae</taxon>
        <taxon>Rhodovulum</taxon>
    </lineage>
</organism>
<comment type="caution">
    <text evidence="1">The sequence shown here is derived from an EMBL/GenBank/DDBJ whole genome shotgun (WGS) entry which is preliminary data.</text>
</comment>
<sequence>MARPKKAPQEKRDLRVAFRLSAPDAEALGARAKAAGLSVGAYARMMALKGKVQVVTKREPDFATLDQLRRIGVNLNQLAREQHRRGHHDPDYLRHLCTRIEALIDQAVDSDPGP</sequence>
<gene>
    <name evidence="1" type="ORF">EV662_12212</name>
</gene>
<dbReference type="AlphaFoldDB" id="A0A4R2PSW8"/>
<reference evidence="1 2" key="1">
    <citation type="submission" date="2019-03" db="EMBL/GenBank/DDBJ databases">
        <title>Genomic Encyclopedia of Type Strains, Phase IV (KMG-IV): sequencing the most valuable type-strain genomes for metagenomic binning, comparative biology and taxonomic classification.</title>
        <authorList>
            <person name="Goeker M."/>
        </authorList>
    </citation>
    <scope>NUCLEOTIDE SEQUENCE [LARGE SCALE GENOMIC DNA]</scope>
    <source>
        <strain evidence="1 2">DSM 18063</strain>
    </source>
</reference>
<evidence type="ECO:0000313" key="1">
    <source>
        <dbReference type="EMBL" id="TCP38068.1"/>
    </source>
</evidence>
<accession>A0A4R2PSW8</accession>
<evidence type="ECO:0000313" key="2">
    <source>
        <dbReference type="Proteomes" id="UP000294835"/>
    </source>
</evidence>
<dbReference type="Pfam" id="PF21983">
    <property type="entry name" value="NikA-like"/>
    <property type="match status" value="1"/>
</dbReference>
<name>A0A4R2PSW8_9RHOB</name>
<dbReference type="Proteomes" id="UP000294835">
    <property type="component" value="Unassembled WGS sequence"/>
</dbReference>
<dbReference type="RefSeq" id="WP_132466261.1">
    <property type="nucleotide sequence ID" value="NZ_SLXP01000022.1"/>
</dbReference>
<protein>
    <submittedName>
        <fullName evidence="1">Mobilization protein MobC</fullName>
    </submittedName>
</protein>
<dbReference type="EMBL" id="SLXP01000022">
    <property type="protein sequence ID" value="TCP38068.1"/>
    <property type="molecule type" value="Genomic_DNA"/>
</dbReference>
<proteinExistence type="predicted"/>
<keyword evidence="2" id="KW-1185">Reference proteome</keyword>
<dbReference type="InterPro" id="IPR053842">
    <property type="entry name" value="NikA-like"/>
</dbReference>